<reference evidence="2" key="1">
    <citation type="journal article" date="2019" name="Int. J. Syst. Evol. Microbiol.">
        <title>The Global Catalogue of Microorganisms (GCM) 10K type strain sequencing project: providing services to taxonomists for standard genome sequencing and annotation.</title>
        <authorList>
            <consortium name="The Broad Institute Genomics Platform"/>
            <consortium name="The Broad Institute Genome Sequencing Center for Infectious Disease"/>
            <person name="Wu L."/>
            <person name="Ma J."/>
        </authorList>
    </citation>
    <scope>NUCLEOTIDE SEQUENCE [LARGE SCALE GENOMIC DNA]</scope>
    <source>
        <strain evidence="2">JCM 31404</strain>
    </source>
</reference>
<dbReference type="EMBL" id="BMQM01000017">
    <property type="protein sequence ID" value="GGR62940.1"/>
    <property type="molecule type" value="Genomic_DNA"/>
</dbReference>
<sequence>MYTYLLEFVRRSGQPTVPYGYEPAPPGIVIEVMADRIVSISAASKTVRPVLVPKLPAARTNKIVSQLATDTLEYTLGVPRDAKSPQRHTEYLKRLKAAADATGHAGLLSLHAAITADGPALLAGTHDLTLPTDLAPQALTVVYVNGNHLHDDPAVQAYWQTLILAGGRPGEDGVRPDPGLYTDRLPATASARVRGKEGKQEKAMLASADKFAFHNYGLVNSFGTGLTAQTADELGKAINALLKDPKHTVNLNTADLIYWTTTPDDLPLDWLFDPQPEDIQNLLQAPQSGQEPLTVQDGDFHGLLLGSNKSRLVVLGQFQGTLMDTQAHIHAFLRRLRVPDRRYHAATLRPFGIRSVLRDLNGNDGPKGAALPPGLDEALLRHALTGTPLPRSLATVITTRARTPAHVTPALAALGNLTLTSAGILQEDHAMHDPPTNADLAYRVGQLLALASNIQRQAMGTVNTSLADTYFGLASRNPSQAVGLILTNATVHLKKIRRATPGLAAHFDGQIKELTAPFQAGTLPTTLTPEEQTAFTLGYYHQLHTPGDRA</sequence>
<name>A0ABQ2RTG5_9DEIO</name>
<protein>
    <submittedName>
        <fullName evidence="1">CRISPR-associated Csd1 family protein</fullName>
    </submittedName>
</protein>
<proteinExistence type="predicted"/>
<accession>A0ABQ2RTG5</accession>
<dbReference type="Pfam" id="PF09709">
    <property type="entry name" value="Cas_Csd1"/>
    <property type="match status" value="1"/>
</dbReference>
<dbReference type="Proteomes" id="UP000634308">
    <property type="component" value="Unassembled WGS sequence"/>
</dbReference>
<evidence type="ECO:0000313" key="2">
    <source>
        <dbReference type="Proteomes" id="UP000634308"/>
    </source>
</evidence>
<dbReference type="RefSeq" id="WP_189065448.1">
    <property type="nucleotide sequence ID" value="NZ_BMQM01000017.1"/>
</dbReference>
<organism evidence="1 2">
    <name type="scientific">Deinococcus seoulensis</name>
    <dbReference type="NCBI Taxonomy" id="1837379"/>
    <lineage>
        <taxon>Bacteria</taxon>
        <taxon>Thermotogati</taxon>
        <taxon>Deinococcota</taxon>
        <taxon>Deinococci</taxon>
        <taxon>Deinococcales</taxon>
        <taxon>Deinococcaceae</taxon>
        <taxon>Deinococcus</taxon>
    </lineage>
</organism>
<gene>
    <name evidence="1" type="ORF">GCM10008959_26260</name>
</gene>
<comment type="caution">
    <text evidence="1">The sequence shown here is derived from an EMBL/GenBank/DDBJ whole genome shotgun (WGS) entry which is preliminary data.</text>
</comment>
<keyword evidence="2" id="KW-1185">Reference proteome</keyword>
<evidence type="ECO:0000313" key="1">
    <source>
        <dbReference type="EMBL" id="GGR62940.1"/>
    </source>
</evidence>
<dbReference type="InterPro" id="IPR010144">
    <property type="entry name" value="CRISPR-assoc_prot_Csd1-typ"/>
</dbReference>